<dbReference type="Proteomes" id="UP001239626">
    <property type="component" value="Unassembled WGS sequence"/>
</dbReference>
<dbReference type="Gene3D" id="2.130.10.130">
    <property type="entry name" value="Integrin alpha, N-terminal"/>
    <property type="match status" value="2"/>
</dbReference>
<evidence type="ECO:0008006" key="5">
    <source>
        <dbReference type="Google" id="ProtNLM"/>
    </source>
</evidence>
<dbReference type="InterPro" id="IPR028994">
    <property type="entry name" value="Integrin_alpha_N"/>
</dbReference>
<accession>A0ABU0EIH3</accession>
<dbReference type="PANTHER" id="PTHR46580:SF4">
    <property type="entry name" value="ATP_GTP-BINDING PROTEIN"/>
    <property type="match status" value="1"/>
</dbReference>
<sequence>MGSWTRSVRAAGAIAVVLSLSACPAGGDAAPSAATTASDDEGVAVSTSATLTGAWLDATDEAIGPTADYTNGVELADLDLDGDVDLLFANGGDYTTPGEPAVSRVFLNRGDGTFEDATQDVLGETPALTRVIKVADLDADGGPDIVMGTTYDTQSRLLLADGSGGWVDSTATHLPAAGLSAGDLELGDVDADSDLDIVIADWGDGSPRGPGGRVVLWLNDGAAHFTDATADRMPQTLVRFSWDLEAVDVDNDWDLDLAVSCKLCPSSLLYVNDGAGRFDDVTSGRMPAFSNNYEFAPIDLDADGYLDLVTINDGAKSDAGPAEHVFRNDGGRFVDATADWWPTEANPGYDDAVVVGLDVESDGDADFLIGSLDGPERVQINDGTGLLTLAPDVVDAAPSQGTLGLALADLDGDDRPDLVEAQGEVPGHWAEHVYRATDVLEPDTAPPVVRPQIVDGVVVARVHDSRTPNRPHDWRSITARWTGDELPMTWYGENLFRADVPDDARAGQVCATDRAGNQACSDW</sequence>
<feature type="chain" id="PRO_5045881392" description="VCBS repeat-containing protein" evidence="2">
    <location>
        <begin position="23"/>
        <end position="523"/>
    </location>
</feature>
<dbReference type="SUPFAM" id="SSF69318">
    <property type="entry name" value="Integrin alpha N-terminal domain"/>
    <property type="match status" value="2"/>
</dbReference>
<organism evidence="3 4">
    <name type="scientific">Cellulomonas humilata</name>
    <dbReference type="NCBI Taxonomy" id="144055"/>
    <lineage>
        <taxon>Bacteria</taxon>
        <taxon>Bacillati</taxon>
        <taxon>Actinomycetota</taxon>
        <taxon>Actinomycetes</taxon>
        <taxon>Micrococcales</taxon>
        <taxon>Cellulomonadaceae</taxon>
        <taxon>Cellulomonas</taxon>
    </lineage>
</organism>
<evidence type="ECO:0000313" key="4">
    <source>
        <dbReference type="Proteomes" id="UP001239626"/>
    </source>
</evidence>
<name>A0ABU0EIH3_9CELL</name>
<keyword evidence="4" id="KW-1185">Reference proteome</keyword>
<feature type="signal peptide" evidence="2">
    <location>
        <begin position="1"/>
        <end position="22"/>
    </location>
</feature>
<evidence type="ECO:0000256" key="1">
    <source>
        <dbReference type="ARBA" id="ARBA00022729"/>
    </source>
</evidence>
<evidence type="ECO:0000256" key="2">
    <source>
        <dbReference type="SAM" id="SignalP"/>
    </source>
</evidence>
<proteinExistence type="predicted"/>
<dbReference type="PANTHER" id="PTHR46580">
    <property type="entry name" value="SENSOR KINASE-RELATED"/>
    <property type="match status" value="1"/>
</dbReference>
<reference evidence="3 4" key="1">
    <citation type="submission" date="2023-07" db="EMBL/GenBank/DDBJ databases">
        <title>Sorghum-associated microbial communities from plants grown in Nebraska, USA.</title>
        <authorList>
            <person name="Schachtman D."/>
        </authorList>
    </citation>
    <scope>NUCLEOTIDE SEQUENCE [LARGE SCALE GENOMIC DNA]</scope>
    <source>
        <strain evidence="3 4">BE332</strain>
    </source>
</reference>
<comment type="caution">
    <text evidence="3">The sequence shown here is derived from an EMBL/GenBank/DDBJ whole genome shotgun (WGS) entry which is preliminary data.</text>
</comment>
<keyword evidence="1 2" id="KW-0732">Signal</keyword>
<evidence type="ECO:0000313" key="3">
    <source>
        <dbReference type="EMBL" id="MDQ0375064.1"/>
    </source>
</evidence>
<dbReference type="InterPro" id="IPR013517">
    <property type="entry name" value="FG-GAP"/>
</dbReference>
<protein>
    <recommendedName>
        <fullName evidence="5">VCBS repeat-containing protein</fullName>
    </recommendedName>
</protein>
<gene>
    <name evidence="3" type="ORF">J2X26_003394</name>
</gene>
<dbReference type="EMBL" id="JAUSVB010000005">
    <property type="protein sequence ID" value="MDQ0375064.1"/>
    <property type="molecule type" value="Genomic_DNA"/>
</dbReference>
<dbReference type="Pfam" id="PF13517">
    <property type="entry name" value="FG-GAP_3"/>
    <property type="match status" value="3"/>
</dbReference>
<dbReference type="PROSITE" id="PS51257">
    <property type="entry name" value="PROKAR_LIPOPROTEIN"/>
    <property type="match status" value="1"/>
</dbReference>
<dbReference type="RefSeq" id="WP_307493877.1">
    <property type="nucleotide sequence ID" value="NZ_JAUSVB010000005.1"/>
</dbReference>